<dbReference type="RefSeq" id="XP_024576138.1">
    <property type="nucleotide sequence ID" value="XM_024725352.1"/>
</dbReference>
<dbReference type="AlphaFoldDB" id="A0A0P1AG89"/>
<proteinExistence type="predicted"/>
<dbReference type="EMBL" id="CCYD01000442">
    <property type="protein sequence ID" value="CEG39769.1"/>
    <property type="molecule type" value="Genomic_DNA"/>
</dbReference>
<keyword evidence="2" id="KW-1185">Reference proteome</keyword>
<protein>
    <submittedName>
        <fullName evidence="1">Uncharacterized protein</fullName>
    </submittedName>
</protein>
<name>A0A0P1AG89_PLAHL</name>
<dbReference type="GeneID" id="36405060"/>
<dbReference type="Proteomes" id="UP000054928">
    <property type="component" value="Unassembled WGS sequence"/>
</dbReference>
<sequence>MKGLLGIAHKGNCFQNATRSCVRNLLASLRLLKHILLRGSLTNSANQIVASHPKLDLAHPNLDHLIPTCILQSGKTLSSDVLSPFAETHDATLFLT</sequence>
<organism evidence="1 2">
    <name type="scientific">Plasmopara halstedii</name>
    <name type="common">Downy mildew of sunflower</name>
    <dbReference type="NCBI Taxonomy" id="4781"/>
    <lineage>
        <taxon>Eukaryota</taxon>
        <taxon>Sar</taxon>
        <taxon>Stramenopiles</taxon>
        <taxon>Oomycota</taxon>
        <taxon>Peronosporomycetes</taxon>
        <taxon>Peronosporales</taxon>
        <taxon>Peronosporaceae</taxon>
        <taxon>Plasmopara</taxon>
    </lineage>
</organism>
<evidence type="ECO:0000313" key="1">
    <source>
        <dbReference type="EMBL" id="CEG39769.1"/>
    </source>
</evidence>
<evidence type="ECO:0000313" key="2">
    <source>
        <dbReference type="Proteomes" id="UP000054928"/>
    </source>
</evidence>
<reference evidence="2" key="1">
    <citation type="submission" date="2014-09" db="EMBL/GenBank/DDBJ databases">
        <authorList>
            <person name="Sharma Rahul"/>
            <person name="Thines Marco"/>
        </authorList>
    </citation>
    <scope>NUCLEOTIDE SEQUENCE [LARGE SCALE GENOMIC DNA]</scope>
</reference>
<accession>A0A0P1AG89</accession>